<dbReference type="Proteomes" id="UP000219612">
    <property type="component" value="Unassembled WGS sequence"/>
</dbReference>
<evidence type="ECO:0000313" key="3">
    <source>
        <dbReference type="Proteomes" id="UP000219612"/>
    </source>
</evidence>
<keyword evidence="1" id="KW-1133">Transmembrane helix</keyword>
<protein>
    <submittedName>
        <fullName evidence="2">Uncharacterized protein</fullName>
    </submittedName>
</protein>
<evidence type="ECO:0000313" key="2">
    <source>
        <dbReference type="EMBL" id="SNY55074.1"/>
    </source>
</evidence>
<name>A0A285J467_9ACTN</name>
<sequence>MSRIPLLRHLLRRGQPWTRADLLTAFGLVIALAAVIVPTVLARRGNQVATSGVEQARRANELAASAQSARSDPKVSAVAAYLVDTISGKAGEGTNVE</sequence>
<keyword evidence="1" id="KW-0472">Membrane</keyword>
<gene>
    <name evidence="2" type="ORF">SAMN05421748_11626</name>
</gene>
<organism evidence="2 3">
    <name type="scientific">Paractinoplanes atraurantiacus</name>
    <dbReference type="NCBI Taxonomy" id="1036182"/>
    <lineage>
        <taxon>Bacteria</taxon>
        <taxon>Bacillati</taxon>
        <taxon>Actinomycetota</taxon>
        <taxon>Actinomycetes</taxon>
        <taxon>Micromonosporales</taxon>
        <taxon>Micromonosporaceae</taxon>
        <taxon>Paractinoplanes</taxon>
    </lineage>
</organism>
<feature type="transmembrane region" description="Helical" evidence="1">
    <location>
        <begin position="20"/>
        <end position="41"/>
    </location>
</feature>
<dbReference type="RefSeq" id="WP_097323859.1">
    <property type="nucleotide sequence ID" value="NZ_OBDY01000016.1"/>
</dbReference>
<keyword evidence="1" id="KW-0812">Transmembrane</keyword>
<dbReference type="AlphaFoldDB" id="A0A285J467"/>
<reference evidence="2 3" key="1">
    <citation type="submission" date="2017-09" db="EMBL/GenBank/DDBJ databases">
        <authorList>
            <person name="Ehlers B."/>
            <person name="Leendertz F.H."/>
        </authorList>
    </citation>
    <scope>NUCLEOTIDE SEQUENCE [LARGE SCALE GENOMIC DNA]</scope>
    <source>
        <strain evidence="2 3">CGMCC 4.6857</strain>
    </source>
</reference>
<evidence type="ECO:0000256" key="1">
    <source>
        <dbReference type="SAM" id="Phobius"/>
    </source>
</evidence>
<proteinExistence type="predicted"/>
<accession>A0A285J467</accession>
<dbReference type="EMBL" id="OBDY01000016">
    <property type="protein sequence ID" value="SNY55074.1"/>
    <property type="molecule type" value="Genomic_DNA"/>
</dbReference>
<keyword evidence="3" id="KW-1185">Reference proteome</keyword>